<sequence length="322" mass="37784">MSLNSFYTIDQLRTSVEHHLFAQKASIEVVKRKSQVLLGLLNKYNEDLSLQDNIYQYLSGVSKRSYDSQCGYLKQWVFEEGIDCNFEINYKDIPRNYMTIETLNEKLNKLYEDPSTISRNVIFYLVYARLYAYLIWIGLSNKEIKSLRKGDYDIDNKVLYIGDDNGNVRTIDLKLPYYDDISEILHDELCRNISSRKFVDKDFFYNGSAICIKMYDNSYDTHGKEIGCYNDYDSLFRLLNDDIGNNNALVANVRRTLAPIIKRVSDIEISGLFYRVTKRAIAMKKDVTKYNFNIILGFFGYGTNRRGLFTEYLIYKEQMLDK</sequence>
<protein>
    <submittedName>
        <fullName evidence="1">Uncharacterized protein</fullName>
    </submittedName>
</protein>
<name>A0A8S5SAU1_9CAUD</name>
<reference evidence="1" key="1">
    <citation type="journal article" date="2021" name="Proc. Natl. Acad. Sci. U.S.A.">
        <title>A Catalog of Tens of Thousands of Viruses from Human Metagenomes Reveals Hidden Associations with Chronic Diseases.</title>
        <authorList>
            <person name="Tisza M.J."/>
            <person name="Buck C.B."/>
        </authorList>
    </citation>
    <scope>NUCLEOTIDE SEQUENCE</scope>
    <source>
        <strain evidence="1">CtgaY24</strain>
    </source>
</reference>
<accession>A0A8S5SAU1</accession>
<proteinExistence type="predicted"/>
<evidence type="ECO:0000313" key="1">
    <source>
        <dbReference type="EMBL" id="DAF48046.1"/>
    </source>
</evidence>
<dbReference type="EMBL" id="BK032562">
    <property type="protein sequence ID" value="DAF48046.1"/>
    <property type="molecule type" value="Genomic_DNA"/>
</dbReference>
<organism evidence="1">
    <name type="scientific">Siphoviridae sp. ctgaY24</name>
    <dbReference type="NCBI Taxonomy" id="2827911"/>
    <lineage>
        <taxon>Viruses</taxon>
        <taxon>Duplodnaviria</taxon>
        <taxon>Heunggongvirae</taxon>
        <taxon>Uroviricota</taxon>
        <taxon>Caudoviricetes</taxon>
    </lineage>
</organism>